<dbReference type="Gene3D" id="3.40.190.150">
    <property type="entry name" value="Bordetella uptake gene, domain 1"/>
    <property type="match status" value="1"/>
</dbReference>
<accession>A0A411YBK1</accession>
<name>A0A411YBK1_9ACTN</name>
<evidence type="ECO:0000256" key="2">
    <source>
        <dbReference type="SAM" id="MobiDB-lite"/>
    </source>
</evidence>
<organism evidence="4 5">
    <name type="scientific">Egibacter rhizosphaerae</name>
    <dbReference type="NCBI Taxonomy" id="1670831"/>
    <lineage>
        <taxon>Bacteria</taxon>
        <taxon>Bacillati</taxon>
        <taxon>Actinomycetota</taxon>
        <taxon>Nitriliruptoria</taxon>
        <taxon>Egibacterales</taxon>
        <taxon>Egibacteraceae</taxon>
        <taxon>Egibacter</taxon>
    </lineage>
</organism>
<dbReference type="Proteomes" id="UP000291469">
    <property type="component" value="Chromosome"/>
</dbReference>
<dbReference type="PANTHER" id="PTHR42928">
    <property type="entry name" value="TRICARBOXYLATE-BINDING PROTEIN"/>
    <property type="match status" value="1"/>
</dbReference>
<dbReference type="AlphaFoldDB" id="A0A411YBK1"/>
<proteinExistence type="inferred from homology"/>
<evidence type="ECO:0000313" key="5">
    <source>
        <dbReference type="Proteomes" id="UP000291469"/>
    </source>
</evidence>
<sequence length="376" mass="41456">MRDDQHRRALPRWRWLAAVSLMAALTVLVAACEADEAADDDVDDDPAEGDEPDDDADPDEEEPDDDSDDDEAAGDWEPEGEVTMIVPFAAGGGSDLLGRAIVEAFEELEPDLDFVVENLTGGSGAVGYASFLEQEGDPHYLLAAEVMRSMLPFVEEVPFDYDTWTDVGMFAEDVGYIVVDADSEWDDIEEFIEDAEEATEAGEPLRVGVPAAAGVDELTVFQLAQEAGVEFERPVYDGTGETNPALLAGDIDATVVNPSDGRDELEAGEFRALVGFGTDRLDEELFEDVPVAPEQDWEVTATKYRGLIAPPGIPEEAEQYWVDLFEQFPETEAYDNYMSEALLAENMQLGGDWRQWLEDEWHPAVFDDLEEMTGDD</sequence>
<dbReference type="RefSeq" id="WP_131153564.1">
    <property type="nucleotide sequence ID" value="NZ_CP036402.1"/>
</dbReference>
<dbReference type="Gene3D" id="3.40.190.10">
    <property type="entry name" value="Periplasmic binding protein-like II"/>
    <property type="match status" value="1"/>
</dbReference>
<dbReference type="InterPro" id="IPR005064">
    <property type="entry name" value="BUG"/>
</dbReference>
<evidence type="ECO:0000256" key="1">
    <source>
        <dbReference type="ARBA" id="ARBA00006987"/>
    </source>
</evidence>
<feature type="chain" id="PRO_5039168336" evidence="3">
    <location>
        <begin position="31"/>
        <end position="376"/>
    </location>
</feature>
<protein>
    <submittedName>
        <fullName evidence="4">Tripartite tricarboxylate transporter substrate binding protein</fullName>
    </submittedName>
</protein>
<evidence type="ECO:0000256" key="3">
    <source>
        <dbReference type="SAM" id="SignalP"/>
    </source>
</evidence>
<keyword evidence="5" id="KW-1185">Reference proteome</keyword>
<dbReference type="InterPro" id="IPR042100">
    <property type="entry name" value="Bug_dom1"/>
</dbReference>
<gene>
    <name evidence="4" type="ORF">ER308_02615</name>
</gene>
<dbReference type="KEGG" id="erz:ER308_02615"/>
<dbReference type="CDD" id="cd07012">
    <property type="entry name" value="PBP2_Bug_TTT"/>
    <property type="match status" value="1"/>
</dbReference>
<feature type="region of interest" description="Disordered" evidence="2">
    <location>
        <begin position="36"/>
        <end position="81"/>
    </location>
</feature>
<feature type="signal peptide" evidence="3">
    <location>
        <begin position="1"/>
        <end position="30"/>
    </location>
</feature>
<feature type="compositionally biased region" description="Acidic residues" evidence="2">
    <location>
        <begin position="36"/>
        <end position="80"/>
    </location>
</feature>
<keyword evidence="3" id="KW-0732">Signal</keyword>
<evidence type="ECO:0000313" key="4">
    <source>
        <dbReference type="EMBL" id="QBI18566.1"/>
    </source>
</evidence>
<dbReference type="Pfam" id="PF03401">
    <property type="entry name" value="TctC"/>
    <property type="match status" value="1"/>
</dbReference>
<dbReference type="PANTHER" id="PTHR42928:SF1">
    <property type="entry name" value="BLR4371 PROTEIN"/>
    <property type="match status" value="1"/>
</dbReference>
<dbReference type="PROSITE" id="PS51257">
    <property type="entry name" value="PROKAR_LIPOPROTEIN"/>
    <property type="match status" value="1"/>
</dbReference>
<dbReference type="OrthoDB" id="8627412at2"/>
<dbReference type="EMBL" id="CP036402">
    <property type="protein sequence ID" value="QBI18566.1"/>
    <property type="molecule type" value="Genomic_DNA"/>
</dbReference>
<comment type="similarity">
    <text evidence="1">Belongs to the UPF0065 (bug) family.</text>
</comment>
<reference evidence="4 5" key="1">
    <citation type="submission" date="2019-01" db="EMBL/GenBank/DDBJ databases">
        <title>Egibacter rhizosphaerae EGI 80759T.</title>
        <authorList>
            <person name="Chen D.-D."/>
            <person name="Tian Y."/>
            <person name="Jiao J.-Y."/>
            <person name="Zhang X.-T."/>
            <person name="Zhang Y.-G."/>
            <person name="Zhang Y."/>
            <person name="Xiao M."/>
            <person name="Shu W.-S."/>
            <person name="Li W.-J."/>
        </authorList>
    </citation>
    <scope>NUCLEOTIDE SEQUENCE [LARGE SCALE GENOMIC DNA]</scope>
    <source>
        <strain evidence="4 5">EGI 80759</strain>
    </source>
</reference>